<dbReference type="Gene3D" id="3.20.20.370">
    <property type="entry name" value="Glycoside hydrolase/deacetylase"/>
    <property type="match status" value="1"/>
</dbReference>
<name>A0A1M4SPT1_9BACT</name>
<gene>
    <name evidence="1" type="ORF">SAMN05443144_10191</name>
</gene>
<sequence length="376" mass="43288">MINKLKSIAKNHLVNVPGWRTNRKIVVFESDDWGTIRMSSGDSLSKLSESGIKVQNCHYVQNDALASEEDLEGLFNLLSTYKGVAGSRPTITANVIMTNPDFDKIRASGYTKYHNELFTETLDKYPEHKGSFRLWKEGISEGLFHPQFHGREHVQVMRWMSALRDPDSETRKAFDVGVFGLSTTVTAEKRKSYMASYDWDDTQSRDFILKSIANGLSLFTSLFGFQSLSSIAPNYTWHNEVEKVLNDRGTRYIQGGRVQKSPQMGREKFNKKRHFTGQKNDLGQIYLVRNCKFEPSSNHNIDWVDRCMSNIKTAFLWKKPAIIEMHRVNTIGFINPQNRSRNLKKLDQLLKRITKTWPDVEFMTSDQLGKAIENNE</sequence>
<evidence type="ECO:0008006" key="3">
    <source>
        <dbReference type="Google" id="ProtNLM"/>
    </source>
</evidence>
<evidence type="ECO:0000313" key="1">
    <source>
        <dbReference type="EMBL" id="SHE34189.1"/>
    </source>
</evidence>
<evidence type="ECO:0000313" key="2">
    <source>
        <dbReference type="Proteomes" id="UP000184041"/>
    </source>
</evidence>
<dbReference type="STRING" id="1194090.SAMN05443144_10191"/>
<accession>A0A1M4SPT1</accession>
<proteinExistence type="predicted"/>
<dbReference type="RefSeq" id="WP_073058848.1">
    <property type="nucleotide sequence ID" value="NZ_FQUS01000001.1"/>
</dbReference>
<dbReference type="Proteomes" id="UP000184041">
    <property type="component" value="Unassembled WGS sequence"/>
</dbReference>
<dbReference type="OrthoDB" id="2081174at2"/>
<protein>
    <recommendedName>
        <fullName evidence="3">Polysaccharide (De)acetylase</fullName>
    </recommendedName>
</protein>
<organism evidence="1 2">
    <name type="scientific">Fodinibius roseus</name>
    <dbReference type="NCBI Taxonomy" id="1194090"/>
    <lineage>
        <taxon>Bacteria</taxon>
        <taxon>Pseudomonadati</taxon>
        <taxon>Balneolota</taxon>
        <taxon>Balneolia</taxon>
        <taxon>Balneolales</taxon>
        <taxon>Balneolaceae</taxon>
        <taxon>Fodinibius</taxon>
    </lineage>
</organism>
<dbReference type="AlphaFoldDB" id="A0A1M4SPT1"/>
<reference evidence="1 2" key="1">
    <citation type="submission" date="2016-11" db="EMBL/GenBank/DDBJ databases">
        <authorList>
            <person name="Jaros S."/>
            <person name="Januszkiewicz K."/>
            <person name="Wedrychowicz H."/>
        </authorList>
    </citation>
    <scope>NUCLEOTIDE SEQUENCE [LARGE SCALE GENOMIC DNA]</scope>
    <source>
        <strain evidence="1 2">DSM 21986</strain>
    </source>
</reference>
<keyword evidence="2" id="KW-1185">Reference proteome</keyword>
<dbReference type="EMBL" id="FQUS01000001">
    <property type="protein sequence ID" value="SHE34189.1"/>
    <property type="molecule type" value="Genomic_DNA"/>
</dbReference>